<dbReference type="STRING" id="1123303.GCA_000372425_00650"/>
<evidence type="ECO:0000313" key="3">
    <source>
        <dbReference type="Proteomes" id="UP000249495"/>
    </source>
</evidence>
<gene>
    <name evidence="2" type="ORF">NCTC12278_01126</name>
</gene>
<keyword evidence="1" id="KW-0472">Membrane</keyword>
<accession>A0A2X3VS55</accession>
<dbReference type="RefSeq" id="WP_018029980.1">
    <property type="nucleotide sequence ID" value="NZ_LS483343.1"/>
</dbReference>
<keyword evidence="1" id="KW-0812">Transmembrane</keyword>
<dbReference type="AlphaFoldDB" id="A0A2X3VS55"/>
<evidence type="ECO:0000313" key="2">
    <source>
        <dbReference type="EMBL" id="SQF40555.1"/>
    </source>
</evidence>
<keyword evidence="1" id="KW-1133">Transmembrane helix</keyword>
<name>A0A2X3VS55_9STRE</name>
<evidence type="ECO:0008006" key="4">
    <source>
        <dbReference type="Google" id="ProtNLM"/>
    </source>
</evidence>
<dbReference type="EMBL" id="LS483343">
    <property type="protein sequence ID" value="SQF40555.1"/>
    <property type="molecule type" value="Genomic_DNA"/>
</dbReference>
<organism evidence="2 3">
    <name type="scientific">Streptococcus ferus</name>
    <dbReference type="NCBI Taxonomy" id="1345"/>
    <lineage>
        <taxon>Bacteria</taxon>
        <taxon>Bacillati</taxon>
        <taxon>Bacillota</taxon>
        <taxon>Bacilli</taxon>
        <taxon>Lactobacillales</taxon>
        <taxon>Streptococcaceae</taxon>
        <taxon>Streptococcus</taxon>
    </lineage>
</organism>
<dbReference type="KEGG" id="sfer:NCTC12278_01126"/>
<feature type="transmembrane region" description="Helical" evidence="1">
    <location>
        <begin position="85"/>
        <end position="106"/>
    </location>
</feature>
<sequence>MVKKQQLYVAKLVGWLNFRYYVIELHNRFYIIDYANPRDIRNYFSGFFPKHNRQYTIYDITDSKDHYAIKSLPWWQTSGHQLIELWSAAIWLVVSAILSLLGINFIHNDDILVFWKFLLLLYITSIGAIIFSLNRTSETPSQLVTEKSYRVERKPQLRYVSTKRKARTGPVGEAMQILIGLPVCFIFTLNRNYMVMLFGFIAVYSILFIRFLNLFDVLSRNKFIFLEEED</sequence>
<reference evidence="2 3" key="1">
    <citation type="submission" date="2018-06" db="EMBL/GenBank/DDBJ databases">
        <authorList>
            <consortium name="Pathogen Informatics"/>
            <person name="Doyle S."/>
        </authorList>
    </citation>
    <scope>NUCLEOTIDE SEQUENCE [LARGE SCALE GENOMIC DNA]</scope>
    <source>
        <strain evidence="2 3">NCTC12278</strain>
    </source>
</reference>
<keyword evidence="3" id="KW-1185">Reference proteome</keyword>
<proteinExistence type="predicted"/>
<feature type="transmembrane region" description="Helical" evidence="1">
    <location>
        <begin position="195"/>
        <end position="215"/>
    </location>
</feature>
<protein>
    <recommendedName>
        <fullName evidence="4">Tandem five-TM protein</fullName>
    </recommendedName>
</protein>
<feature type="transmembrane region" description="Helical" evidence="1">
    <location>
        <begin position="171"/>
        <end position="189"/>
    </location>
</feature>
<evidence type="ECO:0000256" key="1">
    <source>
        <dbReference type="SAM" id="Phobius"/>
    </source>
</evidence>
<feature type="transmembrane region" description="Helical" evidence="1">
    <location>
        <begin position="112"/>
        <end position="133"/>
    </location>
</feature>
<dbReference type="Proteomes" id="UP000249495">
    <property type="component" value="Chromosome 1"/>
</dbReference>